<keyword evidence="3" id="KW-1185">Reference proteome</keyword>
<dbReference type="EMBL" id="JAOQAZ010000001">
    <property type="protein sequence ID" value="KAJ4271375.1"/>
    <property type="molecule type" value="Genomic_DNA"/>
</dbReference>
<comment type="caution">
    <text evidence="2">The sequence shown here is derived from an EMBL/GenBank/DDBJ whole genome shotgun (WGS) entry which is preliminary data.</text>
</comment>
<gene>
    <name evidence="2" type="ORF">NW762_000077</name>
</gene>
<evidence type="ECO:0000313" key="3">
    <source>
        <dbReference type="Proteomes" id="UP001152049"/>
    </source>
</evidence>
<proteinExistence type="predicted"/>
<reference evidence="2" key="1">
    <citation type="submission" date="2022-09" db="EMBL/GenBank/DDBJ databases">
        <title>Fusarium specimens isolated from Avocado Roots.</title>
        <authorList>
            <person name="Stajich J."/>
            <person name="Roper C."/>
            <person name="Heimlech-Rivalta G."/>
        </authorList>
    </citation>
    <scope>NUCLEOTIDE SEQUENCE</scope>
    <source>
        <strain evidence="2">CF00136</strain>
    </source>
</reference>
<dbReference type="AlphaFoldDB" id="A0A9W8SGJ2"/>
<name>A0A9W8SGJ2_9HYPO</name>
<protein>
    <submittedName>
        <fullName evidence="2">Uncharacterized protein</fullName>
    </submittedName>
</protein>
<feature type="compositionally biased region" description="Basic and acidic residues" evidence="1">
    <location>
        <begin position="174"/>
        <end position="188"/>
    </location>
</feature>
<feature type="region of interest" description="Disordered" evidence="1">
    <location>
        <begin position="173"/>
        <end position="220"/>
    </location>
</feature>
<feature type="compositionally biased region" description="Acidic residues" evidence="1">
    <location>
        <begin position="189"/>
        <end position="202"/>
    </location>
</feature>
<evidence type="ECO:0000256" key="1">
    <source>
        <dbReference type="SAM" id="MobiDB-lite"/>
    </source>
</evidence>
<sequence>MLLVRSVRGYVQVRRTNEAQTVVVQFAMQDIYQVAEDVPEIRLEDVEARFICCKEPVEPDAQVNDLNVVIQMHEGFKAKFKTTLSRVTKSDTDVKLFFSLRPKPNAVDNDGKKLKDTDYWNDFVLPIDFDDLSHSGDLVLKEKVYLKLIPSITVYKRRVALVCHVFKFEVPGDNTKEPDAKSASKPDDESGDEIDSESDNEGLQDQLSPSQGRRHGRHDL</sequence>
<accession>A0A9W8SGJ2</accession>
<dbReference type="OrthoDB" id="10556905at2759"/>
<dbReference type="Proteomes" id="UP001152049">
    <property type="component" value="Unassembled WGS sequence"/>
</dbReference>
<evidence type="ECO:0000313" key="2">
    <source>
        <dbReference type="EMBL" id="KAJ4271375.1"/>
    </source>
</evidence>
<organism evidence="2 3">
    <name type="scientific">Fusarium torreyae</name>
    <dbReference type="NCBI Taxonomy" id="1237075"/>
    <lineage>
        <taxon>Eukaryota</taxon>
        <taxon>Fungi</taxon>
        <taxon>Dikarya</taxon>
        <taxon>Ascomycota</taxon>
        <taxon>Pezizomycotina</taxon>
        <taxon>Sordariomycetes</taxon>
        <taxon>Hypocreomycetidae</taxon>
        <taxon>Hypocreales</taxon>
        <taxon>Nectriaceae</taxon>
        <taxon>Fusarium</taxon>
    </lineage>
</organism>